<accession>A0ABU3QIS8</accession>
<evidence type="ECO:0000256" key="1">
    <source>
        <dbReference type="ARBA" id="ARBA00001933"/>
    </source>
</evidence>
<keyword evidence="2 7" id="KW-0032">Aminotransferase</keyword>
<dbReference type="GO" id="GO:0008483">
    <property type="term" value="F:transaminase activity"/>
    <property type="evidence" value="ECO:0007669"/>
    <property type="project" value="UniProtKB-KW"/>
</dbReference>
<dbReference type="Gene3D" id="3.40.640.10">
    <property type="entry name" value="Type I PLP-dependent aspartate aminotransferase-like (Major domain)"/>
    <property type="match status" value="1"/>
</dbReference>
<dbReference type="Proteomes" id="UP001250181">
    <property type="component" value="Unassembled WGS sequence"/>
</dbReference>
<feature type="domain" description="Aminotransferase class V" evidence="6">
    <location>
        <begin position="56"/>
        <end position="331"/>
    </location>
</feature>
<comment type="caution">
    <text evidence="7">The sequence shown here is derived from an EMBL/GenBank/DDBJ whole genome shotgun (WGS) entry which is preliminary data.</text>
</comment>
<dbReference type="RefSeq" id="WP_315877493.1">
    <property type="nucleotide sequence ID" value="NZ_JAWCTQ010000009.1"/>
</dbReference>
<evidence type="ECO:0000256" key="4">
    <source>
        <dbReference type="ARBA" id="ARBA00022898"/>
    </source>
</evidence>
<evidence type="ECO:0000313" key="7">
    <source>
        <dbReference type="EMBL" id="MDT9682408.1"/>
    </source>
</evidence>
<protein>
    <submittedName>
        <fullName evidence="7">Aminotransferase class V-fold PLP-dependent enzyme</fullName>
    </submittedName>
</protein>
<comment type="cofactor">
    <cofactor evidence="1">
        <name>pyridoxal 5'-phosphate</name>
        <dbReference type="ChEBI" id="CHEBI:597326"/>
    </cofactor>
</comment>
<evidence type="ECO:0000256" key="3">
    <source>
        <dbReference type="ARBA" id="ARBA00022679"/>
    </source>
</evidence>
<evidence type="ECO:0000313" key="8">
    <source>
        <dbReference type="Proteomes" id="UP001250181"/>
    </source>
</evidence>
<dbReference type="InterPro" id="IPR015424">
    <property type="entry name" value="PyrdxlP-dep_Trfase"/>
</dbReference>
<dbReference type="PIRSF" id="PIRSF000524">
    <property type="entry name" value="SPT"/>
    <property type="match status" value="1"/>
</dbReference>
<dbReference type="PANTHER" id="PTHR42778">
    <property type="entry name" value="2-AMINOETHYLPHOSPHONATE--PYRUVATE TRANSAMINASE"/>
    <property type="match status" value="1"/>
</dbReference>
<dbReference type="InterPro" id="IPR000192">
    <property type="entry name" value="Aminotrans_V_dom"/>
</dbReference>
<sequence length="400" mass="42621">MTAPQRTGRRQAAPAHEPLDGPGETTAAPRRTVLMNPGPVVADERVRAALGGPDLCHREPEFTELMSRVRDRVTRICGGGDEHTALILTGSGTSAVEAALTSVVPADGALLTLDNGHYGRRMHDIAVAHGLRSHRLDFGWTVPLDLDAVDRALAADPGLSHVAVVHHETSTGMLNDLAAVTRVAHRHGREVVVDAVSSVGAEDIDLVRDGIDWLAGSANKCLEGMPGLAFVTGRRAAFAALAGHPRRSYYLDLARHFTAQETSGAPAFTPAVPTFYAFDTALRLALREGVPARRDRYRALVRLLRDGLERLGFTLLLPPEHRAVGLTVVRLPPGVSYDALHAPLKAAGYVIYAAQGPLAEGHFRLSTLGALTTEDITGFLDALARTPAVASTFEQGGTSR</sequence>
<reference evidence="7 8" key="1">
    <citation type="submission" date="2023-09" db="EMBL/GenBank/DDBJ databases">
        <title>Streptomyces sp. nov.: A antagonism against Alternaria gaisen Producing Streptochlin, Isolated from Tamarix root soil.</title>
        <authorList>
            <person name="Chen Y."/>
        </authorList>
    </citation>
    <scope>NUCLEOTIDE SEQUENCE [LARGE SCALE GENOMIC DNA]</scope>
    <source>
        <strain evidence="7 8">TRM76323</strain>
    </source>
</reference>
<name>A0ABU3QIS8_9ACTN</name>
<dbReference type="SUPFAM" id="SSF53383">
    <property type="entry name" value="PLP-dependent transferases"/>
    <property type="match status" value="1"/>
</dbReference>
<dbReference type="InterPro" id="IPR024169">
    <property type="entry name" value="SP_NH2Trfase/AEP_transaminase"/>
</dbReference>
<keyword evidence="8" id="KW-1185">Reference proteome</keyword>
<dbReference type="InterPro" id="IPR015421">
    <property type="entry name" value="PyrdxlP-dep_Trfase_major"/>
</dbReference>
<evidence type="ECO:0000256" key="5">
    <source>
        <dbReference type="SAM" id="MobiDB-lite"/>
    </source>
</evidence>
<feature type="region of interest" description="Disordered" evidence="5">
    <location>
        <begin position="1"/>
        <end position="32"/>
    </location>
</feature>
<dbReference type="InterPro" id="IPR015422">
    <property type="entry name" value="PyrdxlP-dep_Trfase_small"/>
</dbReference>
<proteinExistence type="predicted"/>
<dbReference type="EMBL" id="JAWCTQ010000009">
    <property type="protein sequence ID" value="MDT9682408.1"/>
    <property type="molecule type" value="Genomic_DNA"/>
</dbReference>
<organism evidence="7 8">
    <name type="scientific">Streptomyces tamarix</name>
    <dbReference type="NCBI Taxonomy" id="3078565"/>
    <lineage>
        <taxon>Bacteria</taxon>
        <taxon>Bacillati</taxon>
        <taxon>Actinomycetota</taxon>
        <taxon>Actinomycetes</taxon>
        <taxon>Kitasatosporales</taxon>
        <taxon>Streptomycetaceae</taxon>
        <taxon>Streptomyces</taxon>
    </lineage>
</organism>
<keyword evidence="3" id="KW-0808">Transferase</keyword>
<evidence type="ECO:0000256" key="2">
    <source>
        <dbReference type="ARBA" id="ARBA00022576"/>
    </source>
</evidence>
<keyword evidence="4" id="KW-0663">Pyridoxal phosphate</keyword>
<dbReference type="Gene3D" id="3.90.1150.10">
    <property type="entry name" value="Aspartate Aminotransferase, domain 1"/>
    <property type="match status" value="1"/>
</dbReference>
<dbReference type="Pfam" id="PF00266">
    <property type="entry name" value="Aminotran_5"/>
    <property type="match status" value="1"/>
</dbReference>
<evidence type="ECO:0000259" key="6">
    <source>
        <dbReference type="Pfam" id="PF00266"/>
    </source>
</evidence>
<gene>
    <name evidence="7" type="ORF">RND61_10060</name>
</gene>
<dbReference type="PANTHER" id="PTHR42778:SF1">
    <property type="entry name" value="2-AMINOETHYLPHOSPHONATE--PYRUVATE TRANSAMINASE"/>
    <property type="match status" value="1"/>
</dbReference>